<dbReference type="Proteomes" id="UP001596083">
    <property type="component" value="Unassembled WGS sequence"/>
</dbReference>
<dbReference type="Gene3D" id="3.20.20.140">
    <property type="entry name" value="Metal-dependent hydrolases"/>
    <property type="match status" value="1"/>
</dbReference>
<evidence type="ECO:0000259" key="1">
    <source>
        <dbReference type="SMART" id="SM00481"/>
    </source>
</evidence>
<dbReference type="NCBIfam" id="NF038032">
    <property type="entry name" value="CehA_McbA_metalo"/>
    <property type="match status" value="1"/>
</dbReference>
<accession>A0ABW0Z1A2</accession>
<dbReference type="InterPro" id="IPR052018">
    <property type="entry name" value="PHP_domain"/>
</dbReference>
<dbReference type="EMBL" id="JBHSPB010000009">
    <property type="protein sequence ID" value="MFC5721738.1"/>
    <property type="molecule type" value="Genomic_DNA"/>
</dbReference>
<dbReference type="PANTHER" id="PTHR42924">
    <property type="entry name" value="EXONUCLEASE"/>
    <property type="match status" value="1"/>
</dbReference>
<dbReference type="PANTHER" id="PTHR42924:SF3">
    <property type="entry name" value="POLYMERASE_HISTIDINOL PHOSPHATASE N-TERMINAL DOMAIN-CONTAINING PROTEIN"/>
    <property type="match status" value="1"/>
</dbReference>
<dbReference type="InterPro" id="IPR003141">
    <property type="entry name" value="Pol/His_phosphatase_N"/>
</dbReference>
<dbReference type="InterPro" id="IPR016195">
    <property type="entry name" value="Pol/histidinol_Pase-like"/>
</dbReference>
<dbReference type="PROSITE" id="PS51318">
    <property type="entry name" value="TAT"/>
    <property type="match status" value="1"/>
</dbReference>
<dbReference type="SUPFAM" id="SSF89550">
    <property type="entry name" value="PHP domain-like"/>
    <property type="match status" value="1"/>
</dbReference>
<comment type="caution">
    <text evidence="2">The sequence shown here is derived from an EMBL/GenBank/DDBJ whole genome shotgun (WGS) entry which is preliminary data.</text>
</comment>
<feature type="domain" description="Polymerase/histidinol phosphatase N-terminal" evidence="1">
    <location>
        <begin position="192"/>
        <end position="256"/>
    </location>
</feature>
<organism evidence="2 3">
    <name type="scientific">Streptomyces gamaensis</name>
    <dbReference type="NCBI Taxonomy" id="1763542"/>
    <lineage>
        <taxon>Bacteria</taxon>
        <taxon>Bacillati</taxon>
        <taxon>Actinomycetota</taxon>
        <taxon>Actinomycetes</taxon>
        <taxon>Kitasatosporales</taxon>
        <taxon>Streptomycetaceae</taxon>
        <taxon>Streptomyces</taxon>
    </lineage>
</organism>
<dbReference type="SMART" id="SM00481">
    <property type="entry name" value="POLIIIAc"/>
    <property type="match status" value="1"/>
</dbReference>
<dbReference type="InterPro" id="IPR006311">
    <property type="entry name" value="TAT_signal"/>
</dbReference>
<dbReference type="RefSeq" id="WP_390317083.1">
    <property type="nucleotide sequence ID" value="NZ_JBHSPB010000009.1"/>
</dbReference>
<dbReference type="CDD" id="cd07432">
    <property type="entry name" value="PHP_HisPPase"/>
    <property type="match status" value="1"/>
</dbReference>
<proteinExistence type="predicted"/>
<reference evidence="3" key="1">
    <citation type="journal article" date="2019" name="Int. J. Syst. Evol. Microbiol.">
        <title>The Global Catalogue of Microorganisms (GCM) 10K type strain sequencing project: providing services to taxonomists for standard genome sequencing and annotation.</title>
        <authorList>
            <consortium name="The Broad Institute Genomics Platform"/>
            <consortium name="The Broad Institute Genome Sequencing Center for Infectious Disease"/>
            <person name="Wu L."/>
            <person name="Ma J."/>
        </authorList>
    </citation>
    <scope>NUCLEOTIDE SEQUENCE [LARGE SCALE GENOMIC DNA]</scope>
    <source>
        <strain evidence="3">CGMCC 4.7304</strain>
    </source>
</reference>
<sequence>MLGRDVPRRDLFKLTAVAGAAGVLTLDSVSFARAEGAPPASGSETRTVTGRLPAGSPDYVYLPVEVPRGVREIAVSYRYDRPAVPEGTRGNALDIGVFDERGTALGGRGFRGWSGGARTEFAISAERATPGYLAGPVRPGTWHVVLGPYTVAPQGLAYEVTVTLRYGPAGTTPRPVYPPQTAAGRGRAWYRGDNHLHSVYSDGLRTPAQIAAAARAAGLDWITTTEHNTTSGHGAWQGLWGDDLLILTGEEVTTRNGHVLALGTRPGTFVDWRYRARDGVFGRFAGRVRQAGGLVVPAHPYATCVGCNWKFGFEDADVVEVWNGPFTPDDEVAVAAWDGTLVASVREGRRWLPAMGNSDAHREPQTVGLPQTVVLADGLSRTALLEGLRAGRSWIAESSRIGLEFTVTDARGARAGLGERLPAERGAPVTARLRVTGARGCTASFVTDQGVLFTAPVPADGRLEWTTTPAYAAYVRAEVRHPPGDGGASGLPGAMAAMTNPVFLGRD</sequence>
<name>A0ABW0Z1A2_9ACTN</name>
<protein>
    <submittedName>
        <fullName evidence="2">CehA/McbA family metallohydrolase</fullName>
    </submittedName>
</protein>
<evidence type="ECO:0000313" key="2">
    <source>
        <dbReference type="EMBL" id="MFC5721738.1"/>
    </source>
</evidence>
<gene>
    <name evidence="2" type="ORF">ACFP1Z_16320</name>
</gene>
<evidence type="ECO:0000313" key="3">
    <source>
        <dbReference type="Proteomes" id="UP001596083"/>
    </source>
</evidence>
<keyword evidence="3" id="KW-1185">Reference proteome</keyword>